<feature type="domain" description="Cupin type-2" evidence="2">
    <location>
        <begin position="186"/>
        <end position="253"/>
    </location>
</feature>
<evidence type="ECO:0000259" key="1">
    <source>
        <dbReference type="Pfam" id="PF03364"/>
    </source>
</evidence>
<reference evidence="3 4" key="1">
    <citation type="submission" date="2019-04" db="EMBL/GenBank/DDBJ databases">
        <title>Streptomyces oryziradicis sp. nov., a novel actinomycete isolated from rhizosphere soil of rice (Oryza sativa L.).</title>
        <authorList>
            <person name="Li C."/>
        </authorList>
    </citation>
    <scope>NUCLEOTIDE SEQUENCE [LARGE SCALE GENOMIC DNA]</scope>
    <source>
        <strain evidence="3 4">NEAU-C40</strain>
    </source>
</reference>
<dbReference type="Pfam" id="PF03364">
    <property type="entry name" value="Polyketide_cyc"/>
    <property type="match status" value="1"/>
</dbReference>
<dbReference type="CDD" id="cd06991">
    <property type="entry name" value="cupin_TcmJ-like"/>
    <property type="match status" value="1"/>
</dbReference>
<accession>A0A4U0SPL0</accession>
<dbReference type="InterPro" id="IPR023393">
    <property type="entry name" value="START-like_dom_sf"/>
</dbReference>
<comment type="caution">
    <text evidence="3">The sequence shown here is derived from an EMBL/GenBank/DDBJ whole genome shotgun (WGS) entry which is preliminary data.</text>
</comment>
<dbReference type="Pfam" id="PF07883">
    <property type="entry name" value="Cupin_2"/>
    <property type="match status" value="1"/>
</dbReference>
<proteinExistence type="predicted"/>
<dbReference type="PANTHER" id="PTHR36114:SF1">
    <property type="entry name" value="16.7 KDA PROTEIN IN WHIE LOCUS"/>
    <property type="match status" value="1"/>
</dbReference>
<dbReference type="InterPro" id="IPR005031">
    <property type="entry name" value="COQ10_START"/>
</dbReference>
<dbReference type="InterPro" id="IPR014710">
    <property type="entry name" value="RmlC-like_jellyroll"/>
</dbReference>
<dbReference type="InterPro" id="IPR052044">
    <property type="entry name" value="PKS_Associated_Protein"/>
</dbReference>
<sequence length="289" mass="32849">MTGHTDNEIVVDAPIDFVWTVTNDIRAWPELFTEYSSTEVLEESAESVTFRLTMHPDENGNEWSWVSRRESDRASWTVRSQRVETGFFEYMHLRWDYQPVGEDRTKMRWQQDFTMKPEAPIGDEAMRERLDRNTPVQMKAVKAAVEARRARVVGVGDVPSNRRRGADLRTLLSPATVGTTCGFSGTVVLEPGEVITEHYHPYSEEYIHVVEGELRVDLGEQRRTVSADQAVFVPKNLRHRIFNDSTAPVRVVFFLSPLAPRPDLGHVDTETLAEWAANHQPSSADAAHG</sequence>
<dbReference type="InterPro" id="IPR013096">
    <property type="entry name" value="Cupin_2"/>
</dbReference>
<protein>
    <submittedName>
        <fullName evidence="3">Cupin domain-containing protein</fullName>
    </submittedName>
</protein>
<organism evidence="3 4">
    <name type="scientific">Actinacidiphila oryziradicis</name>
    <dbReference type="NCBI Taxonomy" id="2571141"/>
    <lineage>
        <taxon>Bacteria</taxon>
        <taxon>Bacillati</taxon>
        <taxon>Actinomycetota</taxon>
        <taxon>Actinomycetes</taxon>
        <taxon>Kitasatosporales</taxon>
        <taxon>Streptomycetaceae</taxon>
        <taxon>Actinacidiphila</taxon>
    </lineage>
</organism>
<feature type="domain" description="Coenzyme Q-binding protein COQ10 START" evidence="1">
    <location>
        <begin position="11"/>
        <end position="137"/>
    </location>
</feature>
<evidence type="ECO:0000313" key="3">
    <source>
        <dbReference type="EMBL" id="TKA11218.1"/>
    </source>
</evidence>
<name>A0A4U0SPL0_9ACTN</name>
<dbReference type="EMBL" id="SUMC01000009">
    <property type="protein sequence ID" value="TKA11218.1"/>
    <property type="molecule type" value="Genomic_DNA"/>
</dbReference>
<keyword evidence="4" id="KW-1185">Reference proteome</keyword>
<dbReference type="InterPro" id="IPR011051">
    <property type="entry name" value="RmlC_Cupin_sf"/>
</dbReference>
<dbReference type="RefSeq" id="WP_136723631.1">
    <property type="nucleotide sequence ID" value="NZ_SUMC01000009.1"/>
</dbReference>
<gene>
    <name evidence="3" type="ORF">FCI23_12740</name>
</gene>
<dbReference type="Gene3D" id="2.60.120.10">
    <property type="entry name" value="Jelly Rolls"/>
    <property type="match status" value="1"/>
</dbReference>
<dbReference type="OrthoDB" id="156693at2"/>
<evidence type="ECO:0000259" key="2">
    <source>
        <dbReference type="Pfam" id="PF07883"/>
    </source>
</evidence>
<dbReference type="Gene3D" id="3.30.530.20">
    <property type="match status" value="1"/>
</dbReference>
<dbReference type="AlphaFoldDB" id="A0A4U0SPL0"/>
<dbReference type="SUPFAM" id="SSF55961">
    <property type="entry name" value="Bet v1-like"/>
    <property type="match status" value="1"/>
</dbReference>
<dbReference type="PANTHER" id="PTHR36114">
    <property type="entry name" value="16.7 KDA PROTEIN IN WHIE LOCUS"/>
    <property type="match status" value="1"/>
</dbReference>
<dbReference type="Proteomes" id="UP000305778">
    <property type="component" value="Unassembled WGS sequence"/>
</dbReference>
<evidence type="ECO:0000313" key="4">
    <source>
        <dbReference type="Proteomes" id="UP000305778"/>
    </source>
</evidence>
<dbReference type="SUPFAM" id="SSF51182">
    <property type="entry name" value="RmlC-like cupins"/>
    <property type="match status" value="1"/>
</dbReference>